<feature type="compositionally biased region" description="Low complexity" evidence="12">
    <location>
        <begin position="1287"/>
        <end position="1298"/>
    </location>
</feature>
<dbReference type="Pfam" id="PF11597">
    <property type="entry name" value="Med13_N"/>
    <property type="match status" value="1"/>
</dbReference>
<organism evidence="16 17">
    <name type="scientific">Penicillium decumbens</name>
    <dbReference type="NCBI Taxonomy" id="69771"/>
    <lineage>
        <taxon>Eukaryota</taxon>
        <taxon>Fungi</taxon>
        <taxon>Dikarya</taxon>
        <taxon>Ascomycota</taxon>
        <taxon>Pezizomycotina</taxon>
        <taxon>Eurotiomycetes</taxon>
        <taxon>Eurotiomycetidae</taxon>
        <taxon>Eurotiales</taxon>
        <taxon>Aspergillaceae</taxon>
        <taxon>Penicillium</taxon>
    </lineage>
</organism>
<feature type="domain" description="MID" evidence="15">
    <location>
        <begin position="951"/>
        <end position="1116"/>
    </location>
</feature>
<accession>A0A1V6NR50</accession>
<dbReference type="GO" id="GO:0045944">
    <property type="term" value="P:positive regulation of transcription by RNA polymerase II"/>
    <property type="evidence" value="ECO:0007669"/>
    <property type="project" value="TreeGrafter"/>
</dbReference>
<comment type="caution">
    <text evidence="16">The sequence shown here is derived from an EMBL/GenBank/DDBJ whole genome shotgun (WGS) entry which is preliminary data.</text>
</comment>
<keyword evidence="5 11" id="KW-0805">Transcription regulation</keyword>
<evidence type="ECO:0000256" key="8">
    <source>
        <dbReference type="ARBA" id="ARBA00023242"/>
    </source>
</evidence>
<evidence type="ECO:0000256" key="9">
    <source>
        <dbReference type="ARBA" id="ARBA00025661"/>
    </source>
</evidence>
<evidence type="ECO:0000256" key="11">
    <source>
        <dbReference type="RuleBase" id="RU364134"/>
    </source>
</evidence>
<feature type="region of interest" description="Disordered" evidence="12">
    <location>
        <begin position="689"/>
        <end position="789"/>
    </location>
</feature>
<dbReference type="Proteomes" id="UP000191522">
    <property type="component" value="Unassembled WGS sequence"/>
</dbReference>
<protein>
    <recommendedName>
        <fullName evidence="3 11">Mediator of RNA polymerase II transcription subunit 13</fullName>
    </recommendedName>
    <alternativeName>
        <fullName evidence="10 11">Mediator complex subunit 13</fullName>
    </alternativeName>
</protein>
<dbReference type="InterPro" id="IPR009401">
    <property type="entry name" value="Med13_C"/>
</dbReference>
<gene>
    <name evidence="16" type="ORF">PENDEC_c042G05824</name>
</gene>
<comment type="subcellular location">
    <subcellularLocation>
        <location evidence="1 11">Nucleus</location>
    </subcellularLocation>
</comment>
<keyword evidence="4 11" id="KW-0678">Repressor</keyword>
<evidence type="ECO:0000313" key="16">
    <source>
        <dbReference type="EMBL" id="OQD67183.1"/>
    </source>
</evidence>
<dbReference type="InterPro" id="IPR041285">
    <property type="entry name" value="MID_MedPIWI"/>
</dbReference>
<evidence type="ECO:0000256" key="2">
    <source>
        <dbReference type="ARBA" id="ARBA00009354"/>
    </source>
</evidence>
<dbReference type="OrthoDB" id="103819at2759"/>
<feature type="compositionally biased region" description="Polar residues" evidence="12">
    <location>
        <begin position="892"/>
        <end position="907"/>
    </location>
</feature>
<dbReference type="InterPro" id="IPR051139">
    <property type="entry name" value="Mediator_complx_sub13"/>
</dbReference>
<feature type="domain" description="Mediator complex subunit Med13 C-terminal" evidence="13">
    <location>
        <begin position="1125"/>
        <end position="1435"/>
    </location>
</feature>
<feature type="region of interest" description="Disordered" evidence="12">
    <location>
        <begin position="405"/>
        <end position="425"/>
    </location>
</feature>
<evidence type="ECO:0000256" key="3">
    <source>
        <dbReference type="ARBA" id="ARBA00019618"/>
    </source>
</evidence>
<feature type="compositionally biased region" description="Low complexity" evidence="12">
    <location>
        <begin position="133"/>
        <end position="150"/>
    </location>
</feature>
<dbReference type="OMA" id="DRCTLFG"/>
<feature type="region of interest" description="Disordered" evidence="12">
    <location>
        <begin position="547"/>
        <end position="630"/>
    </location>
</feature>
<dbReference type="InterPro" id="IPR021643">
    <property type="entry name" value="Mediator_Med13_N"/>
</dbReference>
<evidence type="ECO:0000256" key="10">
    <source>
        <dbReference type="ARBA" id="ARBA00032008"/>
    </source>
</evidence>
<dbReference type="PANTHER" id="PTHR48249:SF3">
    <property type="entry name" value="MEDIATOR OF RNA POLYMERASE II TRANSCRIPTION SUBUNIT 13"/>
    <property type="match status" value="1"/>
</dbReference>
<dbReference type="GO" id="GO:0016592">
    <property type="term" value="C:mediator complex"/>
    <property type="evidence" value="ECO:0007669"/>
    <property type="project" value="InterPro"/>
</dbReference>
<feature type="region of interest" description="Disordered" evidence="12">
    <location>
        <begin position="892"/>
        <end position="914"/>
    </location>
</feature>
<reference evidence="17" key="1">
    <citation type="journal article" date="2017" name="Nat. Microbiol.">
        <title>Global analysis of biosynthetic gene clusters reveals vast potential of secondary metabolite production in Penicillium species.</title>
        <authorList>
            <person name="Nielsen J.C."/>
            <person name="Grijseels S."/>
            <person name="Prigent S."/>
            <person name="Ji B."/>
            <person name="Dainat J."/>
            <person name="Nielsen K.F."/>
            <person name="Frisvad J.C."/>
            <person name="Workman M."/>
            <person name="Nielsen J."/>
        </authorList>
    </citation>
    <scope>NUCLEOTIDE SEQUENCE [LARGE SCALE GENOMIC DNA]</scope>
    <source>
        <strain evidence="17">IBT 11843</strain>
    </source>
</reference>
<name>A0A1V6NR50_PENDC</name>
<evidence type="ECO:0000313" key="17">
    <source>
        <dbReference type="Proteomes" id="UP000191522"/>
    </source>
</evidence>
<sequence length="1446" mass="157951">MDFPGGATTNVYRVDGFSTIYWRIYTEEPSIANPPVEGPANSYTILKHLGRLKNLEAQLRSLSCLASCPRRLGLWVFSPTPNFESLSPLYMKEGDAPTTKILVDTAILKVSASGNITSQNLIKGLVSEPQDHSGPQSAGSQRPQQGQPSSRRSDGYSGSAAIYASFISAVTGAISIHLTRHYGALPLGSRTLFTPVDQLGYESPRIDSQSVLSKPYLTTLSVQLHASGTLTIAPQTVSQDGIARLCSPCDDISDVLRVQPGSDLWLCPNGAVARLVTANLESPTVPSPGNSNSRDTATKRRQWKVDVVQWLANFGLRIESIDEEPWVEVEVWEPFFARLAGDAWRQNEESQSALPLKRMLWPARFCFRRCGQSIQSSWLQDSLDDPLEFVGRWFSEAGSLKLNHDPPAIPPLKESQSKDHEMPYPRVDNGEIYESLSRMAQYPDLQAANLVYPTPPDGAAAMGANHANPSDAFLDDVDFLSSSVPQDKNITNTEPPSNGPIGTGKYDASDDDLFGGMNERDFGAKGITDADFSFFDDPDLEVVGDEAPMESLLETPRAPVESNDVEDEEVDNKALPTSAPPGDVDPAQPPKEEQDNEPESADAPMTSPGSGQSSPDARIQPISPPLSPVRIKNILFSGPQSGLNEQHKESHLSQGHYQPIAFDKKIGDWDQKYGAAGKFWFSAGARPDTLNQRPNAIPTVGIPHRGRGSVSHKKRSGTNVSAPALRERSRSSSVSSSGSSEYSDELPSQHAPTPLALPILKRKRVPSESDIQSAASPAKSSGVSEGNLGSKAENSTFLGNFLANFSDWTLTGYFSALQIQQLPVLLRREDQMPIAQLLVDQITQSSLNHSLGGNVALFGLESDSLMLRTGLEDTTFLGDMCKLDLNGYTSLQDETSADSTQQSSQESGRIPISKVPAPHLRMRRGKEYLEALPPAISFWETFGLEPAHGPKDVSAYCIHPDTAAEAADSFLSRFGLTYQSCNFGSHARGNESMAFDKGLRAWDTEFSYASMMQGLKRLCEELGADLSQSPPGTDNCVIYIINPFPHAAALADICTAFWYLRQQLVANADLRQSRQVNDVALQIVPMDFITSGESMVVPTQTDYLDLALEVYARCRPKKALNPMLCAPAILLTEPLPKTLHFRLASEKGSPLQDGRSLHIACSKSSDQRWLSVAWSDGIGSIQTTMSYCLRYRSKGAARTVAEVRNEIWVTTKHLMNKFQARWRIVLANTEPMDQDDVEGWSILVDQVNKMRPGSLELTIVTVNTTPDLMLEAPTLSMTTTVLNPHFSSTPVSTPNPSVGIASPEQSGNAPTPSATYNAPTPTEPSLEPDSDVVLADISDESWAVVLSHRLNSSPHITEFRPALASGYLLRRKGTTDGDGVFAMTINLIYSQRPSSSHENTLKEILVMYRELASLARARGMRSVQNNTLPWHIATALRAQELLSYVF</sequence>
<dbReference type="Pfam" id="PF18296">
    <property type="entry name" value="MID_MedPIWI"/>
    <property type="match status" value="1"/>
</dbReference>
<evidence type="ECO:0000259" key="15">
    <source>
        <dbReference type="Pfam" id="PF18296"/>
    </source>
</evidence>
<feature type="compositionally biased region" description="Low complexity" evidence="12">
    <location>
        <begin position="731"/>
        <end position="748"/>
    </location>
</feature>
<evidence type="ECO:0000256" key="4">
    <source>
        <dbReference type="ARBA" id="ARBA00022491"/>
    </source>
</evidence>
<feature type="domain" description="Mediator complex subunit Med13 N-terminal" evidence="14">
    <location>
        <begin position="1"/>
        <end position="369"/>
    </location>
</feature>
<evidence type="ECO:0000259" key="13">
    <source>
        <dbReference type="Pfam" id="PF06333"/>
    </source>
</evidence>
<feature type="compositionally biased region" description="Polar residues" evidence="12">
    <location>
        <begin position="769"/>
        <end position="784"/>
    </location>
</feature>
<dbReference type="Pfam" id="PF06333">
    <property type="entry name" value="Med13_C"/>
    <property type="match status" value="1"/>
</dbReference>
<keyword evidence="6 11" id="KW-0010">Activator</keyword>
<evidence type="ECO:0000256" key="1">
    <source>
        <dbReference type="ARBA" id="ARBA00004123"/>
    </source>
</evidence>
<proteinExistence type="inferred from homology"/>
<comment type="subunit">
    <text evidence="11">Component of the SRB8-11 complex, which itself associates with the Mediator complex.</text>
</comment>
<feature type="region of interest" description="Disordered" evidence="12">
    <location>
        <begin position="1286"/>
        <end position="1329"/>
    </location>
</feature>
<feature type="region of interest" description="Disordered" evidence="12">
    <location>
        <begin position="484"/>
        <end position="514"/>
    </location>
</feature>
<keyword evidence="17" id="KW-1185">Reference proteome</keyword>
<comment type="similarity">
    <text evidence="2 11">Belongs to the Mediator complex subunit 13 family.</text>
</comment>
<dbReference type="PANTHER" id="PTHR48249">
    <property type="entry name" value="MEDIATOR OF RNA POLYMERASE II TRANSCRIPTION SUBUNIT 13"/>
    <property type="match status" value="1"/>
</dbReference>
<evidence type="ECO:0000256" key="5">
    <source>
        <dbReference type="ARBA" id="ARBA00023015"/>
    </source>
</evidence>
<dbReference type="GO" id="GO:0003713">
    <property type="term" value="F:transcription coactivator activity"/>
    <property type="evidence" value="ECO:0007669"/>
    <property type="project" value="TreeGrafter"/>
</dbReference>
<feature type="compositionally biased region" description="Polar residues" evidence="12">
    <location>
        <begin position="1303"/>
        <end position="1320"/>
    </location>
</feature>
<evidence type="ECO:0000259" key="14">
    <source>
        <dbReference type="Pfam" id="PF11597"/>
    </source>
</evidence>
<evidence type="ECO:0000256" key="12">
    <source>
        <dbReference type="SAM" id="MobiDB-lite"/>
    </source>
</evidence>
<keyword evidence="7 11" id="KW-0804">Transcription</keyword>
<keyword evidence="8 11" id="KW-0539">Nucleus</keyword>
<feature type="compositionally biased region" description="Basic residues" evidence="12">
    <location>
        <begin position="704"/>
        <end position="716"/>
    </location>
</feature>
<feature type="region of interest" description="Disordered" evidence="12">
    <location>
        <begin position="126"/>
        <end position="156"/>
    </location>
</feature>
<dbReference type="STRING" id="69771.A0A1V6NR50"/>
<feature type="compositionally biased region" description="Polar residues" evidence="12">
    <location>
        <begin position="484"/>
        <end position="496"/>
    </location>
</feature>
<comment type="function">
    <text evidence="9 11">Component of the SRB8-11 complex. The SRB8-11 complex is a regulatory module of the Mediator complex which is itself involved in regulation of basal and activated RNA polymerase II-dependent transcription. The SRB8-11 complex may be involved in the transcriptional repression of a subset of genes regulated by Mediator. It may inhibit the association of the Mediator complex with RNA polymerase II to form the holoenzyme complex.</text>
</comment>
<evidence type="ECO:0000256" key="7">
    <source>
        <dbReference type="ARBA" id="ARBA00023163"/>
    </source>
</evidence>
<dbReference type="EMBL" id="MDYL01000042">
    <property type="protein sequence ID" value="OQD67183.1"/>
    <property type="molecule type" value="Genomic_DNA"/>
</dbReference>
<evidence type="ECO:0000256" key="6">
    <source>
        <dbReference type="ARBA" id="ARBA00023159"/>
    </source>
</evidence>